<protein>
    <submittedName>
        <fullName evidence="2">Uncharacterized protein</fullName>
    </submittedName>
</protein>
<proteinExistence type="predicted"/>
<organism evidence="2 3">
    <name type="scientific">Novosphingobium pentaromativorans US6-1</name>
    <dbReference type="NCBI Taxonomy" id="1088721"/>
    <lineage>
        <taxon>Bacteria</taxon>
        <taxon>Pseudomonadati</taxon>
        <taxon>Pseudomonadota</taxon>
        <taxon>Alphaproteobacteria</taxon>
        <taxon>Sphingomonadales</taxon>
        <taxon>Sphingomonadaceae</taxon>
        <taxon>Novosphingobium</taxon>
    </lineage>
</organism>
<comment type="caution">
    <text evidence="2">The sequence shown here is derived from an EMBL/GenBank/DDBJ whole genome shotgun (WGS) entry which is preliminary data.</text>
</comment>
<feature type="transmembrane region" description="Helical" evidence="1">
    <location>
        <begin position="30"/>
        <end position="57"/>
    </location>
</feature>
<accession>G6E9T6</accession>
<evidence type="ECO:0000313" key="2">
    <source>
        <dbReference type="EMBL" id="EHJ61941.1"/>
    </source>
</evidence>
<dbReference type="AlphaFoldDB" id="G6E9T6"/>
<dbReference type="KEGG" id="npn:JI59_14560"/>
<dbReference type="PATRIC" id="fig|1088721.3.peg.1092"/>
<keyword evidence="1" id="KW-0812">Transmembrane</keyword>
<keyword evidence="1" id="KW-1133">Transmembrane helix</keyword>
<reference evidence="2 3" key="1">
    <citation type="journal article" date="2012" name="J. Bacteriol.">
        <title>Genome sequence of benzo(a)pyrene-degrading bacterium Novosphingobium pentaromativorans US6-1.</title>
        <authorList>
            <person name="Luo Y.R."/>
            <person name="Kang S.G."/>
            <person name="Kim S.J."/>
            <person name="Kim M.R."/>
            <person name="Li N."/>
            <person name="Lee J.H."/>
            <person name="Kwon K.K."/>
        </authorList>
    </citation>
    <scope>NUCLEOTIDE SEQUENCE [LARGE SCALE GENOMIC DNA]</scope>
    <source>
        <strain evidence="2 3">US6-1</strain>
    </source>
</reference>
<dbReference type="STRING" id="1088721.JI59_14560"/>
<dbReference type="RefSeq" id="WP_007012022.1">
    <property type="nucleotide sequence ID" value="NZ_AGFM01000013.1"/>
</dbReference>
<dbReference type="EMBL" id="AGFM01000013">
    <property type="protein sequence ID" value="EHJ61941.1"/>
    <property type="molecule type" value="Genomic_DNA"/>
</dbReference>
<evidence type="ECO:0000313" key="3">
    <source>
        <dbReference type="Proteomes" id="UP000004030"/>
    </source>
</evidence>
<name>G6E9T6_9SPHN</name>
<keyword evidence="1" id="KW-0472">Membrane</keyword>
<dbReference type="Proteomes" id="UP000004030">
    <property type="component" value="Unassembled WGS sequence"/>
</dbReference>
<sequence length="64" mass="6385">MNKGTGLARSTATRTTDQVVGEALHLAGSAVVTAGVAAVLVVVAVPATLGVGIAAGWKAMRKRR</sequence>
<gene>
    <name evidence="2" type="ORF">NSU_1107</name>
</gene>
<keyword evidence="3" id="KW-1185">Reference proteome</keyword>
<evidence type="ECO:0000256" key="1">
    <source>
        <dbReference type="SAM" id="Phobius"/>
    </source>
</evidence>